<dbReference type="InterPro" id="IPR036890">
    <property type="entry name" value="HATPase_C_sf"/>
</dbReference>
<keyword evidence="4" id="KW-0418">Kinase</keyword>
<keyword evidence="4" id="KW-0808">Transferase</keyword>
<dbReference type="AlphaFoldDB" id="A0A5E8CQV0"/>
<sequence length="447" mass="52143">MFLLALCLNIFYILVDIWSFFRISGIKIKVDFYFYLFLLLIFVVGVIDFIWNISFISDALEMILFYLFFKKYGDIELILGSGIIVGILDLIFSIITTIIMKVTMLNSNLNVELAFGLITLILMVFFVKRFGNKFKIYLSNQNKNIFLGVLIYLYVSSAGVSFLYLLDKRITPFTLFFTIFVIVQSVFAIGVYGEMVYVQNKLLTQRKQQEIRQKQRQLEEYADYLEKSEDDLRAFRHDYKNILNSLKVSAQEGNVQEVIQKLDKYTETNLNSDALLKYKDVNHIHIKSIKSIIISKLTEMYNLNIPYNFECRSGVKKLSANIDELDLVRILGIAFDNAIEESKIIKDMAKKNKSPEYEEIQIMAYSDGPNNFEFEIRNRVRKDQKISTSKIQERGFTTKKGHQGYGLANIRKLEEKYPDMSVSYMVQDGWFDFYMVIDMEDGDEDNG</sequence>
<reference evidence="4 5" key="1">
    <citation type="submission" date="2018-06" db="EMBL/GenBank/DDBJ databases">
        <title>Complete genome sequnece of Lactobacillus amylovorus PMRA3.</title>
        <authorList>
            <person name="Nam Y.-D."/>
            <person name="Chung W.-H."/>
            <person name="Park Y.S."/>
            <person name="Kang J."/>
        </authorList>
    </citation>
    <scope>NUCLEOTIDE SEQUENCE [LARGE SCALE GENOMIC DNA]</scope>
    <source>
        <strain evidence="4 5">PMRA3</strain>
    </source>
</reference>
<dbReference type="GO" id="GO:0016301">
    <property type="term" value="F:kinase activity"/>
    <property type="evidence" value="ECO:0007669"/>
    <property type="project" value="UniProtKB-KW"/>
</dbReference>
<keyword evidence="1" id="KW-0175">Coiled coil</keyword>
<dbReference type="PANTHER" id="PTHR40448">
    <property type="entry name" value="TWO-COMPONENT SENSOR HISTIDINE KINASE"/>
    <property type="match status" value="1"/>
</dbReference>
<dbReference type="Proteomes" id="UP000312326">
    <property type="component" value="Chromosome"/>
</dbReference>
<gene>
    <name evidence="4" type="ORF">DM298_09665</name>
</gene>
<keyword evidence="2" id="KW-0472">Membrane</keyword>
<keyword evidence="2" id="KW-0812">Transmembrane</keyword>
<organism evidence="4 5">
    <name type="scientific">Lactobacillus amylovorus</name>
    <dbReference type="NCBI Taxonomy" id="1604"/>
    <lineage>
        <taxon>Bacteria</taxon>
        <taxon>Bacillati</taxon>
        <taxon>Bacillota</taxon>
        <taxon>Bacilli</taxon>
        <taxon>Lactobacillales</taxon>
        <taxon>Lactobacillaceae</taxon>
        <taxon>Lactobacillus</taxon>
    </lineage>
</organism>
<proteinExistence type="predicted"/>
<accession>A0A5E8CQV0</accession>
<feature type="coiled-coil region" evidence="1">
    <location>
        <begin position="200"/>
        <end position="231"/>
    </location>
</feature>
<evidence type="ECO:0000313" key="5">
    <source>
        <dbReference type="Proteomes" id="UP000312326"/>
    </source>
</evidence>
<protein>
    <submittedName>
        <fullName evidence="4">Histidine kinase</fullName>
    </submittedName>
</protein>
<evidence type="ECO:0000256" key="1">
    <source>
        <dbReference type="SAM" id="Coils"/>
    </source>
</evidence>
<feature type="transmembrane region" description="Helical" evidence="2">
    <location>
        <begin position="111"/>
        <end position="127"/>
    </location>
</feature>
<dbReference type="GO" id="GO:0042802">
    <property type="term" value="F:identical protein binding"/>
    <property type="evidence" value="ECO:0007669"/>
    <property type="project" value="TreeGrafter"/>
</dbReference>
<dbReference type="PANTHER" id="PTHR40448:SF1">
    <property type="entry name" value="TWO-COMPONENT SENSOR HISTIDINE KINASE"/>
    <property type="match status" value="1"/>
</dbReference>
<feature type="transmembrane region" description="Helical" evidence="2">
    <location>
        <begin position="147"/>
        <end position="166"/>
    </location>
</feature>
<dbReference type="EMBL" id="CP029754">
    <property type="protein sequence ID" value="QDD71087.1"/>
    <property type="molecule type" value="Genomic_DNA"/>
</dbReference>
<name>A0A5E8CQV0_LACAM</name>
<feature type="domain" description="Sensor histidine kinase NatK-like C-terminal" evidence="3">
    <location>
        <begin position="325"/>
        <end position="437"/>
    </location>
</feature>
<feature type="transmembrane region" description="Helical" evidence="2">
    <location>
        <begin position="172"/>
        <end position="198"/>
    </location>
</feature>
<keyword evidence="2" id="KW-1133">Transmembrane helix</keyword>
<dbReference type="InterPro" id="IPR032834">
    <property type="entry name" value="NatK-like_C"/>
</dbReference>
<dbReference type="SUPFAM" id="SSF55874">
    <property type="entry name" value="ATPase domain of HSP90 chaperone/DNA topoisomerase II/histidine kinase"/>
    <property type="match status" value="1"/>
</dbReference>
<dbReference type="RefSeq" id="WP_139962538.1">
    <property type="nucleotide sequence ID" value="NZ_CP029754.1"/>
</dbReference>
<evidence type="ECO:0000256" key="2">
    <source>
        <dbReference type="SAM" id="Phobius"/>
    </source>
</evidence>
<dbReference type="Pfam" id="PF14501">
    <property type="entry name" value="HATPase_c_5"/>
    <property type="match status" value="1"/>
</dbReference>
<evidence type="ECO:0000313" key="4">
    <source>
        <dbReference type="EMBL" id="QDD71087.1"/>
    </source>
</evidence>
<dbReference type="Gene3D" id="3.30.565.10">
    <property type="entry name" value="Histidine kinase-like ATPase, C-terminal domain"/>
    <property type="match status" value="1"/>
</dbReference>
<evidence type="ECO:0000259" key="3">
    <source>
        <dbReference type="Pfam" id="PF14501"/>
    </source>
</evidence>
<feature type="transmembrane region" description="Helical" evidence="2">
    <location>
        <begin position="32"/>
        <end position="56"/>
    </location>
</feature>
<feature type="transmembrane region" description="Helical" evidence="2">
    <location>
        <begin position="77"/>
        <end position="99"/>
    </location>
</feature>